<accession>A0ABV7AL03</accession>
<protein>
    <submittedName>
        <fullName evidence="2">Uncharacterized protein</fullName>
    </submittedName>
</protein>
<dbReference type="Proteomes" id="UP001595443">
    <property type="component" value="Unassembled WGS sequence"/>
</dbReference>
<feature type="region of interest" description="Disordered" evidence="1">
    <location>
        <begin position="17"/>
        <end position="58"/>
    </location>
</feature>
<gene>
    <name evidence="2" type="ORF">ACFOES_18580</name>
</gene>
<evidence type="ECO:0000256" key="1">
    <source>
        <dbReference type="SAM" id="MobiDB-lite"/>
    </source>
</evidence>
<dbReference type="RefSeq" id="WP_377834871.1">
    <property type="nucleotide sequence ID" value="NZ_JBHRSK010000017.1"/>
</dbReference>
<proteinExistence type="predicted"/>
<dbReference type="EMBL" id="JBHRSK010000017">
    <property type="protein sequence ID" value="MFC2970109.1"/>
    <property type="molecule type" value="Genomic_DNA"/>
</dbReference>
<evidence type="ECO:0000313" key="2">
    <source>
        <dbReference type="EMBL" id="MFC2970109.1"/>
    </source>
</evidence>
<sequence>MKTERRWMKWVLAESAQAGPGAPALPWQRGNRRRPASLRTASLRTAPRPKPTRTGAAR</sequence>
<evidence type="ECO:0000313" key="3">
    <source>
        <dbReference type="Proteomes" id="UP001595443"/>
    </source>
</evidence>
<name>A0ABV7AL03_9RHOB</name>
<comment type="caution">
    <text evidence="2">The sequence shown here is derived from an EMBL/GenBank/DDBJ whole genome shotgun (WGS) entry which is preliminary data.</text>
</comment>
<organism evidence="2 3">
    <name type="scientific">Acidimangrovimonas pyrenivorans</name>
    <dbReference type="NCBI Taxonomy" id="2030798"/>
    <lineage>
        <taxon>Bacteria</taxon>
        <taxon>Pseudomonadati</taxon>
        <taxon>Pseudomonadota</taxon>
        <taxon>Alphaproteobacteria</taxon>
        <taxon>Rhodobacterales</taxon>
        <taxon>Paracoccaceae</taxon>
        <taxon>Acidimangrovimonas</taxon>
    </lineage>
</organism>
<keyword evidence="3" id="KW-1185">Reference proteome</keyword>
<reference evidence="3" key="1">
    <citation type="journal article" date="2019" name="Int. J. Syst. Evol. Microbiol.">
        <title>The Global Catalogue of Microorganisms (GCM) 10K type strain sequencing project: providing services to taxonomists for standard genome sequencing and annotation.</title>
        <authorList>
            <consortium name="The Broad Institute Genomics Platform"/>
            <consortium name="The Broad Institute Genome Sequencing Center for Infectious Disease"/>
            <person name="Wu L."/>
            <person name="Ma J."/>
        </authorList>
    </citation>
    <scope>NUCLEOTIDE SEQUENCE [LARGE SCALE GENOMIC DNA]</scope>
    <source>
        <strain evidence="3">KCTC 62192</strain>
    </source>
</reference>